<accession>A0AAD9I7L7</accession>
<reference evidence="5" key="1">
    <citation type="journal article" date="2023" name="Mol. Plant Microbe Interact.">
        <title>Elucidating the Obligate Nature and Biological Capacity of an Invasive Fungal Corn Pathogen.</title>
        <authorList>
            <person name="MacCready J.S."/>
            <person name="Roggenkamp E.M."/>
            <person name="Gdanetz K."/>
            <person name="Chilvers M.I."/>
        </authorList>
    </citation>
    <scope>NUCLEOTIDE SEQUENCE</scope>
    <source>
        <strain evidence="5">PM02</strain>
    </source>
</reference>
<dbReference type="InterPro" id="IPR052210">
    <property type="entry name" value="LysM1-like"/>
</dbReference>
<dbReference type="SUPFAM" id="SSF54106">
    <property type="entry name" value="LysM domain"/>
    <property type="match status" value="2"/>
</dbReference>
<evidence type="ECO:0000313" key="5">
    <source>
        <dbReference type="EMBL" id="KAK2072069.1"/>
    </source>
</evidence>
<evidence type="ECO:0000259" key="4">
    <source>
        <dbReference type="PROSITE" id="PS51782"/>
    </source>
</evidence>
<dbReference type="EMBL" id="JAQQPM010000005">
    <property type="protein sequence ID" value="KAK2072069.1"/>
    <property type="molecule type" value="Genomic_DNA"/>
</dbReference>
<dbReference type="PROSITE" id="PS51782">
    <property type="entry name" value="LYSM"/>
    <property type="match status" value="2"/>
</dbReference>
<dbReference type="AlphaFoldDB" id="A0AAD9I7L7"/>
<dbReference type="SMART" id="SM00257">
    <property type="entry name" value="LysM"/>
    <property type="match status" value="2"/>
</dbReference>
<evidence type="ECO:0000313" key="6">
    <source>
        <dbReference type="Proteomes" id="UP001217918"/>
    </source>
</evidence>
<feature type="domain" description="LysM" evidence="4">
    <location>
        <begin position="348"/>
        <end position="394"/>
    </location>
</feature>
<dbReference type="PANTHER" id="PTHR34997">
    <property type="entry name" value="AM15"/>
    <property type="match status" value="1"/>
</dbReference>
<dbReference type="Pfam" id="PF01476">
    <property type="entry name" value="LysM"/>
    <property type="match status" value="2"/>
</dbReference>
<comment type="caution">
    <text evidence="5">The sequence shown here is derived from an EMBL/GenBank/DDBJ whole genome shotgun (WGS) entry which is preliminary data.</text>
</comment>
<feature type="domain" description="LysM" evidence="4">
    <location>
        <begin position="256"/>
        <end position="302"/>
    </location>
</feature>
<comment type="similarity">
    <text evidence="3">Belongs to the secreted LysM effector family.</text>
</comment>
<evidence type="ECO:0000256" key="1">
    <source>
        <dbReference type="ARBA" id="ARBA00022669"/>
    </source>
</evidence>
<sequence length="411" mass="43018">MSCRPRPRSLDECLMALQADIASCNNSIASIRPFVFPPRDYLTALCTEDCNTALSSYESGVETACAGQTYNSHVDGGVAVPILAIPQLLRYSFNFTCLTDASSEQYCKVLAASAMGVSTNQSNLAASGIYGGDDGSGGCSDCVLKSLQFQASSPFFANNGAKEAYTSATSSCSASAYPLTATPALFTVTSASATATATATPSSCQRTYSIQSHDTCTSISQSQSIGTTWLLLDNSLPAYCSRFPTNGSLCLNHSCPTYTVQANDTCRSIHSAYSLTLAQMLAWNPQLDLACSNIGMSIGLQLCVGSPGTPYATPNSTTTGSTASGSPATVAAPIPDTLANGTNIKCAKYYTVQAGDYCNLLVLRFAISLSDFLFLNPGVRSNCTNLFAGESYCVEPVGDISSYPDYGSLVQ</sequence>
<proteinExistence type="inferred from homology"/>
<keyword evidence="6" id="KW-1185">Reference proteome</keyword>
<dbReference type="PANTHER" id="PTHR34997:SF1">
    <property type="entry name" value="PEPTIDOGLYCAN-BINDING LYSIN DOMAIN"/>
    <property type="match status" value="1"/>
</dbReference>
<evidence type="ECO:0000256" key="3">
    <source>
        <dbReference type="ARBA" id="ARBA00044955"/>
    </source>
</evidence>
<dbReference type="CDD" id="cd00118">
    <property type="entry name" value="LysM"/>
    <property type="match status" value="2"/>
</dbReference>
<organism evidence="5 6">
    <name type="scientific">Phyllachora maydis</name>
    <dbReference type="NCBI Taxonomy" id="1825666"/>
    <lineage>
        <taxon>Eukaryota</taxon>
        <taxon>Fungi</taxon>
        <taxon>Dikarya</taxon>
        <taxon>Ascomycota</taxon>
        <taxon>Pezizomycotina</taxon>
        <taxon>Sordariomycetes</taxon>
        <taxon>Sordariomycetidae</taxon>
        <taxon>Phyllachorales</taxon>
        <taxon>Phyllachoraceae</taxon>
        <taxon>Phyllachora</taxon>
    </lineage>
</organism>
<dbReference type="GO" id="GO:0008061">
    <property type="term" value="F:chitin binding"/>
    <property type="evidence" value="ECO:0007669"/>
    <property type="project" value="UniProtKB-KW"/>
</dbReference>
<dbReference type="InterPro" id="IPR018392">
    <property type="entry name" value="LysM"/>
</dbReference>
<dbReference type="InterPro" id="IPR036779">
    <property type="entry name" value="LysM_dom_sf"/>
</dbReference>
<evidence type="ECO:0000256" key="2">
    <source>
        <dbReference type="ARBA" id="ARBA00023026"/>
    </source>
</evidence>
<name>A0AAD9I7L7_9PEZI</name>
<dbReference type="Proteomes" id="UP001217918">
    <property type="component" value="Unassembled WGS sequence"/>
</dbReference>
<dbReference type="Gene3D" id="3.10.350.10">
    <property type="entry name" value="LysM domain"/>
    <property type="match status" value="2"/>
</dbReference>
<protein>
    <recommendedName>
        <fullName evidence="4">LysM domain-containing protein</fullName>
    </recommendedName>
</protein>
<gene>
    <name evidence="5" type="ORF">P8C59_006446</name>
</gene>
<keyword evidence="2" id="KW-0843">Virulence</keyword>
<keyword evidence="1" id="KW-0147">Chitin-binding</keyword>